<keyword evidence="1" id="KW-0812">Transmembrane</keyword>
<evidence type="ECO:0000256" key="1">
    <source>
        <dbReference type="SAM" id="Phobius"/>
    </source>
</evidence>
<gene>
    <name evidence="2" type="ORF">H4281_09825</name>
</gene>
<dbReference type="Proteomes" id="UP000526734">
    <property type="component" value="Unassembled WGS sequence"/>
</dbReference>
<dbReference type="EMBL" id="JACGZW010000003">
    <property type="protein sequence ID" value="MBB1153425.1"/>
    <property type="molecule type" value="Genomic_DNA"/>
</dbReference>
<accession>A0A7W3VUK0</accession>
<feature type="transmembrane region" description="Helical" evidence="1">
    <location>
        <begin position="287"/>
        <end position="307"/>
    </location>
</feature>
<feature type="transmembrane region" description="Helical" evidence="1">
    <location>
        <begin position="12"/>
        <end position="36"/>
    </location>
</feature>
<reference evidence="2 3" key="1">
    <citation type="submission" date="2020-08" db="EMBL/GenBank/DDBJ databases">
        <title>Amycolatopsis sp. nov. DR6-1 isolated from Dendrobium heterocarpum.</title>
        <authorList>
            <person name="Tedsree N."/>
            <person name="Kuncharoen N."/>
            <person name="Likhitwitayawuid K."/>
            <person name="Tanasupawat S."/>
        </authorList>
    </citation>
    <scope>NUCLEOTIDE SEQUENCE [LARGE SCALE GENOMIC DNA]</scope>
    <source>
        <strain evidence="2 3">DR6-1</strain>
    </source>
</reference>
<sequence>MILVRKFLRLRPVRHILATSAVVFVACAAVFVVQLLEFNSTRPRLQGLTVNATGIVSRVDDATVTVRFPVPNQPEASAAVELDTTPPPLGTKVPVRYDPSAPSRAVTTGASALVTADRASTYATVTVVAVLAMLAVNGFLFFTRFVQPSRRKAVASVPMRRVKVQRGLLTRSWLETDTATPRWIPVYFSPTLIGLPSPSRVEVLGDLRTDRHVAVRLDGEVLYPAGAVRTGEPRGRRLDNPSEPDEERALAAATPVRLARQFRADLPVLAVAPVVGAFWALVDGSGFAGWLTVSVLIAAFGFWWAALRGSDPSL</sequence>
<comment type="caution">
    <text evidence="2">The sequence shown here is derived from an EMBL/GenBank/DDBJ whole genome shotgun (WGS) entry which is preliminary data.</text>
</comment>
<protein>
    <recommendedName>
        <fullName evidence="4">DUF3592 domain-containing protein</fullName>
    </recommendedName>
</protein>
<organism evidence="2 3">
    <name type="scientific">Amycolatopsis dendrobii</name>
    <dbReference type="NCBI Taxonomy" id="2760662"/>
    <lineage>
        <taxon>Bacteria</taxon>
        <taxon>Bacillati</taxon>
        <taxon>Actinomycetota</taxon>
        <taxon>Actinomycetes</taxon>
        <taxon>Pseudonocardiales</taxon>
        <taxon>Pseudonocardiaceae</taxon>
        <taxon>Amycolatopsis</taxon>
    </lineage>
</organism>
<name>A0A7W3VUK0_9PSEU</name>
<dbReference type="PROSITE" id="PS51257">
    <property type="entry name" value="PROKAR_LIPOPROTEIN"/>
    <property type="match status" value="1"/>
</dbReference>
<evidence type="ECO:0008006" key="4">
    <source>
        <dbReference type="Google" id="ProtNLM"/>
    </source>
</evidence>
<feature type="transmembrane region" description="Helical" evidence="1">
    <location>
        <begin position="122"/>
        <end position="142"/>
    </location>
</feature>
<dbReference type="AlphaFoldDB" id="A0A7W3VUK0"/>
<keyword evidence="1" id="KW-0472">Membrane</keyword>
<keyword evidence="3" id="KW-1185">Reference proteome</keyword>
<evidence type="ECO:0000313" key="2">
    <source>
        <dbReference type="EMBL" id="MBB1153425.1"/>
    </source>
</evidence>
<feature type="transmembrane region" description="Helical" evidence="1">
    <location>
        <begin position="264"/>
        <end position="281"/>
    </location>
</feature>
<keyword evidence="1" id="KW-1133">Transmembrane helix</keyword>
<evidence type="ECO:0000313" key="3">
    <source>
        <dbReference type="Proteomes" id="UP000526734"/>
    </source>
</evidence>
<proteinExistence type="predicted"/>